<dbReference type="Proteomes" id="UP000886523">
    <property type="component" value="Unassembled WGS sequence"/>
</dbReference>
<protein>
    <submittedName>
        <fullName evidence="2">Uncharacterized protein</fullName>
    </submittedName>
</protein>
<organism evidence="2 3">
    <name type="scientific">Hydnum rufescens UP504</name>
    <dbReference type="NCBI Taxonomy" id="1448309"/>
    <lineage>
        <taxon>Eukaryota</taxon>
        <taxon>Fungi</taxon>
        <taxon>Dikarya</taxon>
        <taxon>Basidiomycota</taxon>
        <taxon>Agaricomycotina</taxon>
        <taxon>Agaricomycetes</taxon>
        <taxon>Cantharellales</taxon>
        <taxon>Hydnaceae</taxon>
        <taxon>Hydnum</taxon>
    </lineage>
</organism>
<evidence type="ECO:0000313" key="3">
    <source>
        <dbReference type="Proteomes" id="UP000886523"/>
    </source>
</evidence>
<dbReference type="AlphaFoldDB" id="A0A9P6DRA6"/>
<dbReference type="InterPro" id="IPR027796">
    <property type="entry name" value="OTT_1508_deam-like"/>
</dbReference>
<evidence type="ECO:0000256" key="1">
    <source>
        <dbReference type="SAM" id="MobiDB-lite"/>
    </source>
</evidence>
<name>A0A9P6DRA6_9AGAM</name>
<gene>
    <name evidence="2" type="ORF">BS47DRAFT_1350567</name>
</gene>
<keyword evidence="3" id="KW-1185">Reference proteome</keyword>
<feature type="region of interest" description="Disordered" evidence="1">
    <location>
        <begin position="1"/>
        <end position="25"/>
    </location>
</feature>
<dbReference type="OrthoDB" id="2626367at2759"/>
<proteinExistence type="predicted"/>
<reference evidence="2" key="1">
    <citation type="journal article" date="2020" name="Nat. Commun.">
        <title>Large-scale genome sequencing of mycorrhizal fungi provides insights into the early evolution of symbiotic traits.</title>
        <authorList>
            <person name="Miyauchi S."/>
            <person name="Kiss E."/>
            <person name="Kuo A."/>
            <person name="Drula E."/>
            <person name="Kohler A."/>
            <person name="Sanchez-Garcia M."/>
            <person name="Morin E."/>
            <person name="Andreopoulos B."/>
            <person name="Barry K.W."/>
            <person name="Bonito G."/>
            <person name="Buee M."/>
            <person name="Carver A."/>
            <person name="Chen C."/>
            <person name="Cichocki N."/>
            <person name="Clum A."/>
            <person name="Culley D."/>
            <person name="Crous P.W."/>
            <person name="Fauchery L."/>
            <person name="Girlanda M."/>
            <person name="Hayes R.D."/>
            <person name="Keri Z."/>
            <person name="LaButti K."/>
            <person name="Lipzen A."/>
            <person name="Lombard V."/>
            <person name="Magnuson J."/>
            <person name="Maillard F."/>
            <person name="Murat C."/>
            <person name="Nolan M."/>
            <person name="Ohm R.A."/>
            <person name="Pangilinan J."/>
            <person name="Pereira M.F."/>
            <person name="Perotto S."/>
            <person name="Peter M."/>
            <person name="Pfister S."/>
            <person name="Riley R."/>
            <person name="Sitrit Y."/>
            <person name="Stielow J.B."/>
            <person name="Szollosi G."/>
            <person name="Zifcakova L."/>
            <person name="Stursova M."/>
            <person name="Spatafora J.W."/>
            <person name="Tedersoo L."/>
            <person name="Vaario L.M."/>
            <person name="Yamada A."/>
            <person name="Yan M."/>
            <person name="Wang P."/>
            <person name="Xu J."/>
            <person name="Bruns T."/>
            <person name="Baldrian P."/>
            <person name="Vilgalys R."/>
            <person name="Dunand C."/>
            <person name="Henrissat B."/>
            <person name="Grigoriev I.V."/>
            <person name="Hibbett D."/>
            <person name="Nagy L.G."/>
            <person name="Martin F.M."/>
        </authorList>
    </citation>
    <scope>NUCLEOTIDE SEQUENCE</scope>
    <source>
        <strain evidence="2">UP504</strain>
    </source>
</reference>
<comment type="caution">
    <text evidence="2">The sequence shown here is derived from an EMBL/GenBank/DDBJ whole genome shotgun (WGS) entry which is preliminary data.</text>
</comment>
<dbReference type="Pfam" id="PF14441">
    <property type="entry name" value="OTT_1508_deam"/>
    <property type="match status" value="1"/>
</dbReference>
<dbReference type="EMBL" id="MU129062">
    <property type="protein sequence ID" value="KAF9508254.1"/>
    <property type="molecule type" value="Genomic_DNA"/>
</dbReference>
<sequence>MAVDADEVGPLHTLTQNPTPKDRPKFKIETITPSSTTLDELTALPYLAIDDPLPMNVNGLRFGMFIFRSCLPEITHRLAGDVYVFDRPVEDILNGWSPTEPNDVLTPKRVHLKSDYPILRSLLANILVAGTDNQYEWSIGTASVWIAALCRVIKEPKTRLGYALGRLILTSSSLHFLSFGIPIRQLLSLNSIQVALNRARKYFVDYSTAPDDGAEMAPERGEDASSMFLRYLRSAVAWVSAMNYIFHGVKSSRTFKDITLNFAMTPLASPNECAPEGPFVDGAVTYMLKKLGSGAQSEKAKELIEEFKKTVLPVAFRGTVHCEASLMGMIVACKDSTIPLPTGVRREELEVFKNVVTDNGVGVIGVGKKCCWCCSQLAEQLNIAHPHISLQVPASHGLVFPWALPSIGISLAIAESLETALKEVWHQQVGKFAEEFDKRSGGIQSGMSSPSDSISEAALDALAEELLTRRR</sequence>
<evidence type="ECO:0000313" key="2">
    <source>
        <dbReference type="EMBL" id="KAF9508254.1"/>
    </source>
</evidence>
<accession>A0A9P6DRA6</accession>